<reference evidence="5 6" key="1">
    <citation type="submission" date="2018-06" db="EMBL/GenBank/DDBJ databases">
        <authorList>
            <consortium name="Pathogen Informatics"/>
            <person name="Doyle S."/>
        </authorList>
    </citation>
    <scope>NUCLEOTIDE SEQUENCE [LARGE SCALE GENOMIC DNA]</scope>
    <source>
        <strain evidence="5 6">NCTC12151</strain>
    </source>
</reference>
<dbReference type="InterPro" id="IPR007451">
    <property type="entry name" value="HflD"/>
</dbReference>
<dbReference type="AlphaFoldDB" id="A0A2X4UJL5"/>
<comment type="subcellular location">
    <subcellularLocation>
        <location evidence="4">Cytoplasm</location>
    </subcellularLocation>
    <subcellularLocation>
        <location evidence="4">Cell membrane</location>
        <topology evidence="4">Peripheral membrane protein</topology>
        <orientation evidence="4">Cytoplasmic side</orientation>
    </subcellularLocation>
</comment>
<dbReference type="Pfam" id="PF04356">
    <property type="entry name" value="DUF489"/>
    <property type="match status" value="1"/>
</dbReference>
<name>A0A2X4UJL5_9GAMM</name>
<dbReference type="InterPro" id="IPR035932">
    <property type="entry name" value="HflD-like_sf"/>
</dbReference>
<dbReference type="PANTHER" id="PTHR38100:SF1">
    <property type="entry name" value="HIGH FREQUENCY LYSOGENIZATION PROTEIN HFLD"/>
    <property type="match status" value="1"/>
</dbReference>
<evidence type="ECO:0000313" key="5">
    <source>
        <dbReference type="EMBL" id="SQI40076.1"/>
    </source>
</evidence>
<dbReference type="KEGG" id="lri:NCTC12151_01536"/>
<dbReference type="GO" id="GO:0005737">
    <property type="term" value="C:cytoplasm"/>
    <property type="evidence" value="ECO:0007669"/>
    <property type="project" value="UniProtKB-SubCell"/>
</dbReference>
<keyword evidence="2 4" id="KW-0963">Cytoplasm</keyword>
<dbReference type="GO" id="GO:0005886">
    <property type="term" value="C:plasma membrane"/>
    <property type="evidence" value="ECO:0007669"/>
    <property type="project" value="UniProtKB-SubCell"/>
</dbReference>
<accession>A0A2X4UJL5</accession>
<proteinExistence type="inferred from homology"/>
<dbReference type="PANTHER" id="PTHR38100">
    <property type="entry name" value="HIGH FREQUENCY LYSOGENIZATION PROTEIN HFLD"/>
    <property type="match status" value="1"/>
</dbReference>
<dbReference type="NCBIfam" id="NF001248">
    <property type="entry name" value="PRK00218.1-4"/>
    <property type="match status" value="1"/>
</dbReference>
<dbReference type="RefSeq" id="WP_111740098.1">
    <property type="nucleotide sequence ID" value="NZ_LR698987.1"/>
</dbReference>
<keyword evidence="1 4" id="KW-1003">Cell membrane</keyword>
<evidence type="ECO:0000256" key="3">
    <source>
        <dbReference type="ARBA" id="ARBA00023136"/>
    </source>
</evidence>
<gene>
    <name evidence="4 5" type="primary">hflD</name>
    <name evidence="5" type="ORF">NCTC12151_01536</name>
</gene>
<comment type="similarity">
    <text evidence="4">Belongs to the HflD family.</text>
</comment>
<evidence type="ECO:0000256" key="2">
    <source>
        <dbReference type="ARBA" id="ARBA00022490"/>
    </source>
</evidence>
<dbReference type="Proteomes" id="UP000249005">
    <property type="component" value="Chromosome 1"/>
</dbReference>
<sequence length="207" mass="22805">MAKNYYDITIALAGVAQSARLVQQLALGEQYDAHALNVSLRSIMVTDSPTTLAIFGQESDLRLGLETLPAVFASNRKSLSADLTRYLLSLTVLERKLSANPQALNELSNRISQVERQLIHFDIDSETVTHALADIYVDVISPLGPRIQVTGSPEALQKPLVQAKVRAALLAGIRAAVLWQQVGGRRLQFVFSRSRLLSQVHQILSHR</sequence>
<dbReference type="NCBIfam" id="NF001246">
    <property type="entry name" value="PRK00218.1-2"/>
    <property type="match status" value="1"/>
</dbReference>
<evidence type="ECO:0000256" key="4">
    <source>
        <dbReference type="HAMAP-Rule" id="MF_00695"/>
    </source>
</evidence>
<keyword evidence="3 4" id="KW-0472">Membrane</keyword>
<dbReference type="HAMAP" id="MF_00695">
    <property type="entry name" value="HflD_protein"/>
    <property type="match status" value="1"/>
</dbReference>
<protein>
    <recommendedName>
        <fullName evidence="4">High frequency lysogenization protein HflD homolog</fullName>
    </recommendedName>
</protein>
<dbReference type="Gene3D" id="1.10.3890.10">
    <property type="entry name" value="HflD-like"/>
    <property type="match status" value="1"/>
</dbReference>
<dbReference type="SUPFAM" id="SSF101322">
    <property type="entry name" value="YcfC-like"/>
    <property type="match status" value="1"/>
</dbReference>
<evidence type="ECO:0000256" key="1">
    <source>
        <dbReference type="ARBA" id="ARBA00022475"/>
    </source>
</evidence>
<dbReference type="EMBL" id="LS483470">
    <property type="protein sequence ID" value="SQI40076.1"/>
    <property type="molecule type" value="Genomic_DNA"/>
</dbReference>
<organism evidence="5 6">
    <name type="scientific">Leminorella richardii</name>
    <dbReference type="NCBI Taxonomy" id="158841"/>
    <lineage>
        <taxon>Bacteria</taxon>
        <taxon>Pseudomonadati</taxon>
        <taxon>Pseudomonadota</taxon>
        <taxon>Gammaproteobacteria</taxon>
        <taxon>Enterobacterales</taxon>
        <taxon>Budviciaceae</taxon>
        <taxon>Leminorella</taxon>
    </lineage>
</organism>
<dbReference type="OrthoDB" id="9788031at2"/>
<keyword evidence="6" id="KW-1185">Reference proteome</keyword>
<evidence type="ECO:0000313" key="6">
    <source>
        <dbReference type="Proteomes" id="UP000249005"/>
    </source>
</evidence>